<evidence type="ECO:0000256" key="1">
    <source>
        <dbReference type="ARBA" id="ARBA00022801"/>
    </source>
</evidence>
<keyword evidence="4" id="KW-0624">Polysaccharide degradation</keyword>
<reference evidence="7" key="2">
    <citation type="journal article" date="2012" name="Biotechnol. Lett.">
        <title>Retrieval of glycoside hydrolase family 9 cellulase genes from environmental DNA by metagenomic gene specific multi-primer PCR.</title>
        <authorList>
            <person name="Xiong X."/>
            <person name="Yin X."/>
            <person name="Pei X."/>
            <person name="Jin P."/>
            <person name="Zhang A."/>
            <person name="Li Y."/>
            <person name="Gong W."/>
            <person name="Wang Q."/>
        </authorList>
    </citation>
    <scope>NUCLEOTIDE SEQUENCE</scope>
</reference>
<keyword evidence="2" id="KW-0119">Carbohydrate metabolism</keyword>
<feature type="non-terminal residue" evidence="7">
    <location>
        <position position="1"/>
    </location>
</feature>
<dbReference type="AlphaFoldDB" id="F8V3G4"/>
<dbReference type="PROSITE" id="PS00592">
    <property type="entry name" value="GH9_2"/>
    <property type="match status" value="1"/>
</dbReference>
<dbReference type="Gene3D" id="1.50.10.10">
    <property type="match status" value="1"/>
</dbReference>
<dbReference type="InterPro" id="IPR001701">
    <property type="entry name" value="Glyco_hydro_9"/>
</dbReference>
<dbReference type="InterPro" id="IPR012341">
    <property type="entry name" value="6hp_glycosidase-like_sf"/>
</dbReference>
<evidence type="ECO:0000256" key="3">
    <source>
        <dbReference type="ARBA" id="ARBA00023295"/>
    </source>
</evidence>
<evidence type="ECO:0000259" key="6">
    <source>
        <dbReference type="Pfam" id="PF00759"/>
    </source>
</evidence>
<dbReference type="PANTHER" id="PTHR22298">
    <property type="entry name" value="ENDO-1,4-BETA-GLUCANASE"/>
    <property type="match status" value="1"/>
</dbReference>
<dbReference type="Pfam" id="PF00759">
    <property type="entry name" value="Glyco_hydro_9"/>
    <property type="match status" value="1"/>
</dbReference>
<feature type="non-terminal residue" evidence="7">
    <location>
        <position position="396"/>
    </location>
</feature>
<dbReference type="PROSITE" id="PS00698">
    <property type="entry name" value="GH9_3"/>
    <property type="match status" value="1"/>
</dbReference>
<reference evidence="7" key="1">
    <citation type="submission" date="2011-05" db="EMBL/GenBank/DDBJ databases">
        <title>Combinatorial multi-primer PCR(CMP-PCR), a novel stratgy for recovery of metagenomic enzyme family genes.</title>
        <authorList>
            <person name="Wang Q.Y."/>
            <person name="Xiong X.L."/>
            <person name="Wu H.L."/>
            <person name="Jin P."/>
            <person name="Zhou X.L."/>
        </authorList>
    </citation>
    <scope>NUCLEOTIDE SEQUENCE</scope>
</reference>
<dbReference type="SUPFAM" id="SSF48208">
    <property type="entry name" value="Six-hairpin glycosidases"/>
    <property type="match status" value="1"/>
</dbReference>
<dbReference type="InterPro" id="IPR033126">
    <property type="entry name" value="Glyco_hydro_9_Asp/Glu_AS"/>
</dbReference>
<proteinExistence type="predicted"/>
<sequence>GKYVVNGGISVWTLQNLYERFPDAFPDGSLTIPESGNNVPDILDEARWEMDFLLGMQVPEGEELAGMVHHKLHDLEWSGIPLLPPTEYDNNNPTTGRFVYPPTTAATLNLAATAAQCARLWGAYDADFSATCLASAERAWQAALSHPSMFIGRTPGAGGGDYPDSIVSDEFFWAAAELYATTDKQEYLDYLLDSTHWAVFAGQLNSNTSAMYWGDVAALGTISLLTAPTGLSADQIEKLQGQIIASADRYLEQIAAEGYRVPIPSPAGYVWGSNSGVLNNALVLALAHDFTQDTRYLEGVTASMDYLLGMNALQRSFVSGYGATTLEHPHHRFWGNTGDFPAPPPGALAGGPNATPSDPPASVDEIISQSPPKRYIDDIGSYSTNEVAINWNAPLA</sequence>
<organism evidence="7">
    <name type="scientific">uncultured organism</name>
    <dbReference type="NCBI Taxonomy" id="155900"/>
    <lineage>
        <taxon>unclassified sequences</taxon>
        <taxon>environmental samples</taxon>
    </lineage>
</organism>
<evidence type="ECO:0000256" key="2">
    <source>
        <dbReference type="ARBA" id="ARBA00023277"/>
    </source>
</evidence>
<evidence type="ECO:0000313" key="7">
    <source>
        <dbReference type="EMBL" id="AEH57937.1"/>
    </source>
</evidence>
<dbReference type="EMBL" id="JN020798">
    <property type="protein sequence ID" value="AEH57937.1"/>
    <property type="molecule type" value="Genomic_DNA"/>
</dbReference>
<keyword evidence="1 7" id="KW-0378">Hydrolase</keyword>
<dbReference type="GO" id="GO:0000272">
    <property type="term" value="P:polysaccharide catabolic process"/>
    <property type="evidence" value="ECO:0007669"/>
    <property type="project" value="UniProtKB-KW"/>
</dbReference>
<feature type="domain" description="Glycoside hydrolase family 9" evidence="6">
    <location>
        <begin position="1"/>
        <end position="395"/>
    </location>
</feature>
<keyword evidence="3" id="KW-0326">Glycosidase</keyword>
<accession>F8V3G4</accession>
<protein>
    <submittedName>
        <fullName evidence="7">Glycoside hydrolase family 9 cellulase</fullName>
    </submittedName>
</protein>
<dbReference type="GO" id="GO:0004553">
    <property type="term" value="F:hydrolase activity, hydrolyzing O-glycosyl compounds"/>
    <property type="evidence" value="ECO:0007669"/>
    <property type="project" value="InterPro"/>
</dbReference>
<dbReference type="InterPro" id="IPR008928">
    <property type="entry name" value="6-hairpin_glycosidase_sf"/>
</dbReference>
<evidence type="ECO:0000256" key="4">
    <source>
        <dbReference type="ARBA" id="ARBA00023326"/>
    </source>
</evidence>
<feature type="region of interest" description="Disordered" evidence="5">
    <location>
        <begin position="335"/>
        <end position="366"/>
    </location>
</feature>
<evidence type="ECO:0000256" key="5">
    <source>
        <dbReference type="SAM" id="MobiDB-lite"/>
    </source>
</evidence>
<name>F8V3G4_9ZZZZ</name>
<dbReference type="InterPro" id="IPR018221">
    <property type="entry name" value="Glyco_hydro_9_His_AS"/>
</dbReference>